<dbReference type="EMBL" id="JBHSFW010000010">
    <property type="protein sequence ID" value="MFC4619602.1"/>
    <property type="molecule type" value="Genomic_DNA"/>
</dbReference>
<comment type="caution">
    <text evidence="1">The sequence shown here is derived from an EMBL/GenBank/DDBJ whole genome shotgun (WGS) entry which is preliminary data.</text>
</comment>
<proteinExistence type="predicted"/>
<evidence type="ECO:0000313" key="2">
    <source>
        <dbReference type="Proteomes" id="UP001596022"/>
    </source>
</evidence>
<dbReference type="Proteomes" id="UP001596022">
    <property type="component" value="Unassembled WGS sequence"/>
</dbReference>
<reference evidence="2" key="1">
    <citation type="journal article" date="2019" name="Int. J. Syst. Evol. Microbiol.">
        <title>The Global Catalogue of Microorganisms (GCM) 10K type strain sequencing project: providing services to taxonomists for standard genome sequencing and annotation.</title>
        <authorList>
            <consortium name="The Broad Institute Genomics Platform"/>
            <consortium name="The Broad Institute Genome Sequencing Center for Infectious Disease"/>
            <person name="Wu L."/>
            <person name="Ma J."/>
        </authorList>
    </citation>
    <scope>NUCLEOTIDE SEQUENCE [LARGE SCALE GENOMIC DNA]</scope>
    <source>
        <strain evidence="2">CGMCC 1.16306</strain>
    </source>
</reference>
<protein>
    <submittedName>
        <fullName evidence="1">Uncharacterized protein</fullName>
    </submittedName>
</protein>
<accession>A0ABV9GQT1</accession>
<gene>
    <name evidence="1" type="ORF">ACFO4N_12845</name>
</gene>
<sequence length="44" mass="5164">MFNVWDLEAKLRDRHARLKDIEIAAWKLFVKPPNTKRTVAKTGV</sequence>
<evidence type="ECO:0000313" key="1">
    <source>
        <dbReference type="EMBL" id="MFC4619602.1"/>
    </source>
</evidence>
<organism evidence="1 2">
    <name type="scientific">Camelliibacillus cellulosilyticus</name>
    <dbReference type="NCBI Taxonomy" id="2174486"/>
    <lineage>
        <taxon>Bacteria</taxon>
        <taxon>Bacillati</taxon>
        <taxon>Bacillota</taxon>
        <taxon>Bacilli</taxon>
        <taxon>Bacillales</taxon>
        <taxon>Sporolactobacillaceae</taxon>
        <taxon>Camelliibacillus</taxon>
    </lineage>
</organism>
<name>A0ABV9GQT1_9BACL</name>
<keyword evidence="2" id="KW-1185">Reference proteome</keyword>
<dbReference type="RefSeq" id="WP_376846696.1">
    <property type="nucleotide sequence ID" value="NZ_JBHSFW010000010.1"/>
</dbReference>